<evidence type="ECO:0000256" key="1">
    <source>
        <dbReference type="ARBA" id="ARBA00008875"/>
    </source>
</evidence>
<evidence type="ECO:0000256" key="2">
    <source>
        <dbReference type="ARBA" id="ARBA00022801"/>
    </source>
</evidence>
<keyword evidence="3 5" id="KW-0326">Glycosidase</keyword>
<evidence type="ECO:0000313" key="6">
    <source>
        <dbReference type="Proteomes" id="UP001324993"/>
    </source>
</evidence>
<proteinExistence type="inferred from homology"/>
<dbReference type="RefSeq" id="WP_319832457.1">
    <property type="nucleotide sequence ID" value="NZ_CP138858.1"/>
</dbReference>
<dbReference type="PANTHER" id="PTHR12631:SF10">
    <property type="entry name" value="BETA-XYLOSIDASE-LIKE PROTEIN-RELATED"/>
    <property type="match status" value="1"/>
</dbReference>
<evidence type="ECO:0000256" key="3">
    <source>
        <dbReference type="ARBA" id="ARBA00023295"/>
    </source>
</evidence>
<dbReference type="SUPFAM" id="SSF51445">
    <property type="entry name" value="(Trans)glycosidases"/>
    <property type="match status" value="1"/>
</dbReference>
<feature type="domain" description="Glycosyl hydrolases family 39 N-terminal catalytic" evidence="4">
    <location>
        <begin position="73"/>
        <end position="189"/>
    </location>
</feature>
<sequence>MKNKTITDWDLSIVRGLSETGSVSYRSSSQVGQSRIGLGFETLDREMFKPEACYDLLEQSGIKWARVQTGWLRCEKEKGVYDFTWLDEVVDSLSQRGIQPWFNVSYGNPIYMPDAPHKTAVGCVPLYFGEEATQAWKNYVAALAKHYKGRVEIYEIWNESNHPSFWHPHPVSSVDYTELVRVSRAAIIPEIPDAKIVACTASPDEKFIYGCLDAGVAELVHAVSIHPYHSVPEDVHSHPASDEIRAAFAACPENIHYESTVKNLRATFAKRAPHLELWQGECGCPAENLGHADAGWMRVFNMDEPKQAKWLLRRVLTDLALEMDMISYFHATDLMEQAYRQANGNAQVGGVKLGVIKGLSYEPKLSYSALQGMCALFDSEMEQRPLVTRSGLSRMGRCESKLPMIAMRVLTFERRGYPFYIYYLPEDVQLETSVRNDFWFQMLHETEHRIEQPVLVDLLQNKVFDLSEFRKGEGVCYDWMLEGIPLADYPLIITDQKALSGMS</sequence>
<keyword evidence="6" id="KW-1185">Reference proteome</keyword>
<dbReference type="PANTHER" id="PTHR12631">
    <property type="entry name" value="ALPHA-L-IDURONIDASE"/>
    <property type="match status" value="1"/>
</dbReference>
<evidence type="ECO:0000259" key="4">
    <source>
        <dbReference type="Pfam" id="PF01229"/>
    </source>
</evidence>
<comment type="similarity">
    <text evidence="1">Belongs to the glycosyl hydrolase 39 family.</text>
</comment>
<accession>A0ABZ0RKG3</accession>
<dbReference type="EMBL" id="CP138858">
    <property type="protein sequence ID" value="WPJ95578.1"/>
    <property type="molecule type" value="Genomic_DNA"/>
</dbReference>
<dbReference type="InterPro" id="IPR051923">
    <property type="entry name" value="Glycosyl_Hydrolase_39"/>
</dbReference>
<dbReference type="Proteomes" id="UP001324993">
    <property type="component" value="Chromosome"/>
</dbReference>
<dbReference type="GO" id="GO:0004565">
    <property type="term" value="F:beta-galactosidase activity"/>
    <property type="evidence" value="ECO:0007669"/>
    <property type="project" value="UniProtKB-EC"/>
</dbReference>
<dbReference type="Gene3D" id="3.20.20.80">
    <property type="entry name" value="Glycosidases"/>
    <property type="match status" value="1"/>
</dbReference>
<gene>
    <name evidence="5" type="ORF">SH580_19350</name>
</gene>
<dbReference type="InterPro" id="IPR017853">
    <property type="entry name" value="GH"/>
</dbReference>
<keyword evidence="2 5" id="KW-0378">Hydrolase</keyword>
<name>A0ABZ0RKG3_9BACT</name>
<dbReference type="InterPro" id="IPR049166">
    <property type="entry name" value="GH39_cat"/>
</dbReference>
<dbReference type="EC" id="3.2.1.23" evidence="5"/>
<protein>
    <submittedName>
        <fullName evidence="5">Beta-galactosidase</fullName>
        <ecNumber evidence="5">3.2.1.23</ecNumber>
    </submittedName>
</protein>
<dbReference type="Pfam" id="PF01229">
    <property type="entry name" value="Glyco_hydro_39"/>
    <property type="match status" value="1"/>
</dbReference>
<organism evidence="5 6">
    <name type="scientific">Coraliomargarita algicola</name>
    <dbReference type="NCBI Taxonomy" id="3092156"/>
    <lineage>
        <taxon>Bacteria</taxon>
        <taxon>Pseudomonadati</taxon>
        <taxon>Verrucomicrobiota</taxon>
        <taxon>Opitutia</taxon>
        <taxon>Puniceicoccales</taxon>
        <taxon>Coraliomargaritaceae</taxon>
        <taxon>Coraliomargarita</taxon>
    </lineage>
</organism>
<evidence type="ECO:0000313" key="5">
    <source>
        <dbReference type="EMBL" id="WPJ95578.1"/>
    </source>
</evidence>
<reference evidence="5 6" key="1">
    <citation type="submission" date="2023-11" db="EMBL/GenBank/DDBJ databases">
        <title>Coraliomargarita sp. nov., isolated from marine algae.</title>
        <authorList>
            <person name="Lee J.K."/>
            <person name="Baek J.H."/>
            <person name="Kim J.M."/>
            <person name="Choi D.G."/>
            <person name="Jeon C.O."/>
        </authorList>
    </citation>
    <scope>NUCLEOTIDE SEQUENCE [LARGE SCALE GENOMIC DNA]</scope>
    <source>
        <strain evidence="5 6">J2-16</strain>
    </source>
</reference>